<keyword evidence="1" id="KW-1133">Transmembrane helix</keyword>
<dbReference type="InterPro" id="IPR058058">
    <property type="entry name" value="CBU_0592-like"/>
</dbReference>
<proteinExistence type="predicted"/>
<evidence type="ECO:0000259" key="2">
    <source>
        <dbReference type="Pfam" id="PF26604"/>
    </source>
</evidence>
<reference evidence="3 4" key="1">
    <citation type="submission" date="2018-10" db="EMBL/GenBank/DDBJ databases">
        <title>Sinomicrobium pectinilyticum sp. nov., a pectinase-producing bacterium isolated from alkaline and saline soil, and emended description of the genus Sinomicrobium.</title>
        <authorList>
            <person name="Cheng B."/>
            <person name="Li C."/>
            <person name="Lai Q."/>
            <person name="Du M."/>
            <person name="Shao Z."/>
            <person name="Xu P."/>
            <person name="Yang C."/>
        </authorList>
    </citation>
    <scope>NUCLEOTIDE SEQUENCE [LARGE SCALE GENOMIC DNA]</scope>
    <source>
        <strain evidence="3 4">5DNS001</strain>
    </source>
</reference>
<name>A0A3N0EDP8_SINP1</name>
<protein>
    <recommendedName>
        <fullName evidence="2">CBU-0592-like domain-containing protein</fullName>
    </recommendedName>
</protein>
<feature type="transmembrane region" description="Helical" evidence="1">
    <location>
        <begin position="58"/>
        <end position="76"/>
    </location>
</feature>
<feature type="transmembrane region" description="Helical" evidence="1">
    <location>
        <begin position="6"/>
        <end position="22"/>
    </location>
</feature>
<accession>A0A3N0EDP8</accession>
<feature type="domain" description="CBU-0592-like" evidence="2">
    <location>
        <begin position="4"/>
        <end position="77"/>
    </location>
</feature>
<evidence type="ECO:0000313" key="4">
    <source>
        <dbReference type="Proteomes" id="UP000267469"/>
    </source>
</evidence>
<keyword evidence="1" id="KW-0472">Membrane</keyword>
<keyword evidence="4" id="KW-1185">Reference proteome</keyword>
<feature type="transmembrane region" description="Helical" evidence="1">
    <location>
        <begin position="34"/>
        <end position="52"/>
    </location>
</feature>
<dbReference type="OrthoDB" id="826808at2"/>
<comment type="caution">
    <text evidence="3">The sequence shown here is derived from an EMBL/GenBank/DDBJ whole genome shotgun (WGS) entry which is preliminary data.</text>
</comment>
<dbReference type="RefSeq" id="WP_123216264.1">
    <property type="nucleotide sequence ID" value="NZ_RJTM01000085.1"/>
</dbReference>
<gene>
    <name evidence="3" type="ORF">ED312_12025</name>
</gene>
<sequence>MFVYTVIGWIGAVVFIIAYFLLSMKLISAEKPLYHYLNAIGGICLVVNALHLSDLPNVAVNIVWTSIALLAVYRIYRSIST</sequence>
<organism evidence="3 4">
    <name type="scientific">Sinomicrobium pectinilyticum</name>
    <dbReference type="NCBI Taxonomy" id="1084421"/>
    <lineage>
        <taxon>Bacteria</taxon>
        <taxon>Pseudomonadati</taxon>
        <taxon>Bacteroidota</taxon>
        <taxon>Flavobacteriia</taxon>
        <taxon>Flavobacteriales</taxon>
        <taxon>Flavobacteriaceae</taxon>
        <taxon>Sinomicrobium</taxon>
    </lineage>
</organism>
<dbReference type="AlphaFoldDB" id="A0A3N0EDP8"/>
<dbReference type="Pfam" id="PF26604">
    <property type="entry name" value="CBU_0592"/>
    <property type="match status" value="1"/>
</dbReference>
<dbReference type="EMBL" id="RJTM01000085">
    <property type="protein sequence ID" value="RNL85978.1"/>
    <property type="molecule type" value="Genomic_DNA"/>
</dbReference>
<dbReference type="Proteomes" id="UP000267469">
    <property type="component" value="Unassembled WGS sequence"/>
</dbReference>
<evidence type="ECO:0000256" key="1">
    <source>
        <dbReference type="SAM" id="Phobius"/>
    </source>
</evidence>
<evidence type="ECO:0000313" key="3">
    <source>
        <dbReference type="EMBL" id="RNL85978.1"/>
    </source>
</evidence>
<keyword evidence="1" id="KW-0812">Transmembrane</keyword>
<dbReference type="NCBIfam" id="NF047864">
    <property type="entry name" value="CBU_0592_membra"/>
    <property type="match status" value="1"/>
</dbReference>